<gene>
    <name evidence="3" type="ORF">NBU54_09865</name>
</gene>
<accession>A0AAW7TJT9</accession>
<keyword evidence="3" id="KW-0966">Cell projection</keyword>
<dbReference type="Pfam" id="PF05130">
    <property type="entry name" value="FlgN"/>
    <property type="match status" value="1"/>
</dbReference>
<dbReference type="Proteomes" id="UP001176117">
    <property type="component" value="Unassembled WGS sequence"/>
</dbReference>
<dbReference type="KEGG" id="agn:AFK25_13250"/>
<proteinExistence type="predicted"/>
<keyword evidence="1" id="KW-1005">Bacterial flagellum biogenesis</keyword>
<dbReference type="InterPro" id="IPR007809">
    <property type="entry name" value="FlgN-like"/>
</dbReference>
<dbReference type="GO" id="GO:0044780">
    <property type="term" value="P:bacterial-type flagellum assembly"/>
    <property type="evidence" value="ECO:0007669"/>
    <property type="project" value="InterPro"/>
</dbReference>
<dbReference type="Gene3D" id="1.20.58.300">
    <property type="entry name" value="FlgN-like"/>
    <property type="match status" value="1"/>
</dbReference>
<reference evidence="3" key="1">
    <citation type="submission" date="2022-05" db="EMBL/GenBank/DDBJ databases">
        <title>Genome-based reclassification of Anoxybacillus salavatliensis Cihan et al. as a later heterotypic synonym of Anoxybacillus gonensis Belduz et al. 2003.</title>
        <authorList>
            <person name="Inan Bektas K."/>
            <person name="Guler H.I."/>
            <person name="Belduz A.O."/>
            <person name="Canakci S."/>
        </authorList>
    </citation>
    <scope>NUCLEOTIDE SEQUENCE</scope>
    <source>
        <strain evidence="3">NCIMB 13933</strain>
    </source>
</reference>
<keyword evidence="4" id="KW-1185">Reference proteome</keyword>
<dbReference type="RefSeq" id="WP_019417512.1">
    <property type="nucleotide sequence ID" value="NZ_CP012152.1"/>
</dbReference>
<evidence type="ECO:0000256" key="1">
    <source>
        <dbReference type="ARBA" id="ARBA00022795"/>
    </source>
</evidence>
<feature type="coiled-coil region" evidence="2">
    <location>
        <begin position="91"/>
        <end position="118"/>
    </location>
</feature>
<keyword evidence="3" id="KW-0282">Flagellum</keyword>
<organism evidence="3 4">
    <name type="scientific">Anoxybacillus gonensis</name>
    <dbReference type="NCBI Taxonomy" id="198467"/>
    <lineage>
        <taxon>Bacteria</taxon>
        <taxon>Bacillati</taxon>
        <taxon>Bacillota</taxon>
        <taxon>Bacilli</taxon>
        <taxon>Bacillales</taxon>
        <taxon>Anoxybacillaceae</taxon>
        <taxon>Anoxybacillus</taxon>
    </lineage>
</organism>
<dbReference type="InterPro" id="IPR036679">
    <property type="entry name" value="FlgN-like_sf"/>
</dbReference>
<dbReference type="SUPFAM" id="SSF140566">
    <property type="entry name" value="FlgN-like"/>
    <property type="match status" value="1"/>
</dbReference>
<dbReference type="AlphaFoldDB" id="A0AAW7TJT9"/>
<keyword evidence="3" id="KW-0969">Cilium</keyword>
<dbReference type="EMBL" id="JAMOGB010000007">
    <property type="protein sequence ID" value="MDO0877968.1"/>
    <property type="molecule type" value="Genomic_DNA"/>
</dbReference>
<evidence type="ECO:0000256" key="2">
    <source>
        <dbReference type="SAM" id="Coils"/>
    </source>
</evidence>
<sequence length="159" mass="18627">MSIQQLVGVLRDYIETHQQLKSSANRKTEALKKGDFAALDDIVREEQVHVAMLNQLEKKRARIVTQITGIDGEQTVESCLRYADEQEQKILHELRKQLLQHIEELKRINELNQQLIEQSLQFVCVMLDALHPQRKDIQYRANNEPTSYEERQSIFDSKV</sequence>
<evidence type="ECO:0000313" key="4">
    <source>
        <dbReference type="Proteomes" id="UP001176117"/>
    </source>
</evidence>
<evidence type="ECO:0000313" key="3">
    <source>
        <dbReference type="EMBL" id="MDO0877968.1"/>
    </source>
</evidence>
<protein>
    <submittedName>
        <fullName evidence="3">Flagellar protein FlgN</fullName>
    </submittedName>
</protein>
<keyword evidence="2" id="KW-0175">Coiled coil</keyword>
<name>A0AAW7TJT9_9BACL</name>
<comment type="caution">
    <text evidence="3">The sequence shown here is derived from an EMBL/GenBank/DDBJ whole genome shotgun (WGS) entry which is preliminary data.</text>
</comment>